<reference evidence="11" key="2">
    <citation type="submission" date="2025-09" db="UniProtKB">
        <authorList>
            <consortium name="Ensembl"/>
        </authorList>
    </citation>
    <scope>IDENTIFICATION</scope>
</reference>
<evidence type="ECO:0000256" key="9">
    <source>
        <dbReference type="SAM" id="MobiDB-lite"/>
    </source>
</evidence>
<feature type="region of interest" description="Disordered" evidence="9">
    <location>
        <begin position="31"/>
        <end position="58"/>
    </location>
</feature>
<feature type="compositionally biased region" description="Polar residues" evidence="9">
    <location>
        <begin position="965"/>
        <end position="974"/>
    </location>
</feature>
<feature type="compositionally biased region" description="Basic and acidic residues" evidence="9">
    <location>
        <begin position="36"/>
        <end position="58"/>
    </location>
</feature>
<evidence type="ECO:0000313" key="11">
    <source>
        <dbReference type="Ensembl" id="ENSVKKP00000006621.1"/>
    </source>
</evidence>
<evidence type="ECO:0000256" key="3">
    <source>
        <dbReference type="ARBA" id="ARBA00022448"/>
    </source>
</evidence>
<feature type="compositionally biased region" description="Basic and acidic residues" evidence="9">
    <location>
        <begin position="346"/>
        <end position="364"/>
    </location>
</feature>
<feature type="compositionally biased region" description="Basic and acidic residues" evidence="9">
    <location>
        <begin position="987"/>
        <end position="996"/>
    </location>
</feature>
<protein>
    <recommendedName>
        <fullName evidence="10">FAM21/CAPZIP domain-containing protein</fullName>
    </recommendedName>
</protein>
<dbReference type="GO" id="GO:1901981">
    <property type="term" value="F:phosphatidylinositol phosphate binding"/>
    <property type="evidence" value="ECO:0007669"/>
    <property type="project" value="TreeGrafter"/>
</dbReference>
<feature type="region of interest" description="Disordered" evidence="9">
    <location>
        <begin position="613"/>
        <end position="696"/>
    </location>
</feature>
<feature type="region of interest" description="Disordered" evidence="9">
    <location>
        <begin position="330"/>
        <end position="387"/>
    </location>
</feature>
<feature type="region of interest" description="Disordered" evidence="9">
    <location>
        <begin position="807"/>
        <end position="903"/>
    </location>
</feature>
<comment type="similarity">
    <text evidence="8">Belongs to the FAM21 family.</text>
</comment>
<feature type="compositionally biased region" description="Basic and acidic residues" evidence="9">
    <location>
        <begin position="884"/>
        <end position="893"/>
    </location>
</feature>
<sequence>MKSTDCRLHNVFNGFLMLSNTQFIENRVYDDEVEEPTPRTELGDKPEQEKTREQKEADLIPKIQEAVNYGLQVLDSAFEQLDIKAGSSDSEEETNERVELILEPKDLYIDRPLPYLIGSQLFMEQDDVGLGDLSSEGSVDSDRGSMVDSEGKEEEDLVEEFGNVSEEDQKQRAVLLSDEDDDLFADSERGEEEEEGDLEEHAKLKKKGTTSFTNELAARIKGDQLYKQEEPCSDIKNKTAVAEEGGGGGVPSDDDEDIFKHPKLTDADFSPFDSTKGLFSGGTGLFDDEEGDLFAEVPKEDAIEREAQVPANDEPPLKAVRKVPAGAVSLFPGSSDVFNPSSFPMGKEDKPREPIADRTPRLHENVGLFDDDNDFESSKKSPATSAADLFDAEEDLFKEKPTLASAVTHKTKESQERKAGDKSEQSVAEKAKPVTGTPSKSRKSLFSDEEDAEDLFSSKTPAKAKNSCPSSKVTTKPALSLFADEEEEELFQSGPKAHVSKPFQDKATTLLFGSDEEDQWHTAKEVKPALEGSQKVEPAHPTSAVSNTIQKGLFEEEVEEDLFAITTPSQRKPQRAALLFEDDALSGDWLFGFQPSALPGGAQAATAQVEASEKNLVEKKAEPLNEPDILHGLRRRDAEEQQWKEKPLLEKDAKRKTKSVFSLFDEEEKSEDTDVNKSTQKGNEKPPEKHACSKSTGVFQDEELLFSQKLQKDNDPDVDLFASNKKRIPKPRVKLPSEGELFGDDSGDDGLFSHSKTKPLVAEKKTIVKKSNVVLSEEKDSKVLESQNLKQEEAMLENAEANLDINPTVLLPGGVKPPLPYPKRPGHESHGTQHAKMPSAAESNEEPGVSFDFPMQADTLQNANKGRVKVTGKRRPPTRSARQRAAEESRENETNIPVDPVVPLSKENSVTAATVCPSNAELCKKENTEKAKMFLSSNSSEIDGSPALKSGVCSDPDDFFESDDLSANSITSKGATKPKATVETEDLANRGPKDGEQLPVLLAVDAASARGHIRQGRPSKKPSPASFLEDEDDLFATSKAAVKKKDPKPAAQLAQDPPVQDIFEDDIFALEATKLPIKAKEMEANLFNSDIFADLAVKPKERSAKKKTEAKSIFDEDADDIFSSQGQTKILTKKAQSIQTASGSKSESKSSSTFEDPLNAFEDQ</sequence>
<accession>A0A8D2J0M8</accession>
<reference evidence="11" key="1">
    <citation type="submission" date="2025-08" db="UniProtKB">
        <authorList>
            <consortium name="Ensembl"/>
        </authorList>
    </citation>
    <scope>IDENTIFICATION</scope>
</reference>
<evidence type="ECO:0000256" key="2">
    <source>
        <dbReference type="ARBA" id="ARBA00004236"/>
    </source>
</evidence>
<feature type="domain" description="FAM21/CAPZIP" evidence="10">
    <location>
        <begin position="800"/>
        <end position="907"/>
    </location>
</feature>
<gene>
    <name evidence="11" type="primary">WASHC2C</name>
</gene>
<feature type="compositionally biased region" description="Basic residues" evidence="9">
    <location>
        <begin position="1011"/>
        <end position="1020"/>
    </location>
</feature>
<dbReference type="PANTHER" id="PTHR21669">
    <property type="entry name" value="CAPZ-INTERACTING PROTEIN AND RELATED PROTEINS"/>
    <property type="match status" value="1"/>
</dbReference>
<feature type="region of interest" description="Disordered" evidence="9">
    <location>
        <begin position="1133"/>
        <end position="1164"/>
    </location>
</feature>
<keyword evidence="4" id="KW-1003">Cell membrane</keyword>
<dbReference type="GO" id="GO:0005886">
    <property type="term" value="C:plasma membrane"/>
    <property type="evidence" value="ECO:0007669"/>
    <property type="project" value="UniProtKB-SubCell"/>
</dbReference>
<dbReference type="GO" id="GO:1905394">
    <property type="term" value="F:retromer complex binding"/>
    <property type="evidence" value="ECO:0007669"/>
    <property type="project" value="TreeGrafter"/>
</dbReference>
<dbReference type="GO" id="GO:0031901">
    <property type="term" value="C:early endosome membrane"/>
    <property type="evidence" value="ECO:0007669"/>
    <property type="project" value="UniProtKB-SubCell"/>
</dbReference>
<feature type="compositionally biased region" description="Basic residues" evidence="9">
    <location>
        <begin position="866"/>
        <end position="877"/>
    </location>
</feature>
<keyword evidence="6" id="KW-0967">Endosome</keyword>
<evidence type="ECO:0000256" key="4">
    <source>
        <dbReference type="ARBA" id="ARBA00022475"/>
    </source>
</evidence>
<feature type="compositionally biased region" description="Acidic residues" evidence="9">
    <location>
        <begin position="664"/>
        <end position="673"/>
    </location>
</feature>
<dbReference type="Pfam" id="PF15255">
    <property type="entry name" value="CAP-ZIP_m"/>
    <property type="match status" value="1"/>
</dbReference>
<feature type="compositionally biased region" description="Basic and acidic residues" evidence="9">
    <location>
        <begin position="519"/>
        <end position="528"/>
    </location>
</feature>
<evidence type="ECO:0000259" key="10">
    <source>
        <dbReference type="Pfam" id="PF15255"/>
    </source>
</evidence>
<feature type="compositionally biased region" description="Basic and acidic residues" evidence="9">
    <location>
        <begin position="613"/>
        <end position="653"/>
    </location>
</feature>
<comment type="subcellular location">
    <subcellularLocation>
        <location evidence="2">Cell membrane</location>
    </subcellularLocation>
    <subcellularLocation>
        <location evidence="1">Early endosome membrane</location>
    </subcellularLocation>
</comment>
<dbReference type="GO" id="GO:0042147">
    <property type="term" value="P:retrograde transport, endosome to Golgi"/>
    <property type="evidence" value="ECO:0007669"/>
    <property type="project" value="TreeGrafter"/>
</dbReference>
<dbReference type="InterPro" id="IPR029341">
    <property type="entry name" value="FAM21/CAPZIP"/>
</dbReference>
<dbReference type="Proteomes" id="UP000694545">
    <property type="component" value="Unplaced"/>
</dbReference>
<evidence type="ECO:0000256" key="5">
    <source>
        <dbReference type="ARBA" id="ARBA00022553"/>
    </source>
</evidence>
<feature type="region of interest" description="Disordered" evidence="9">
    <location>
        <begin position="731"/>
        <end position="751"/>
    </location>
</feature>
<feature type="compositionally biased region" description="Low complexity" evidence="9">
    <location>
        <begin position="1142"/>
        <end position="1152"/>
    </location>
</feature>
<evidence type="ECO:0000256" key="8">
    <source>
        <dbReference type="ARBA" id="ARBA00038327"/>
    </source>
</evidence>
<feature type="region of interest" description="Disordered" evidence="9">
    <location>
        <begin position="400"/>
        <end position="476"/>
    </location>
</feature>
<organism evidence="11 12">
    <name type="scientific">Varanus komodoensis</name>
    <name type="common">Komodo dragon</name>
    <dbReference type="NCBI Taxonomy" id="61221"/>
    <lineage>
        <taxon>Eukaryota</taxon>
        <taxon>Metazoa</taxon>
        <taxon>Chordata</taxon>
        <taxon>Craniata</taxon>
        <taxon>Vertebrata</taxon>
        <taxon>Euteleostomi</taxon>
        <taxon>Lepidosauria</taxon>
        <taxon>Squamata</taxon>
        <taxon>Bifurcata</taxon>
        <taxon>Unidentata</taxon>
        <taxon>Episquamata</taxon>
        <taxon>Toxicofera</taxon>
        <taxon>Anguimorpha</taxon>
        <taxon>Paleoanguimorpha</taxon>
        <taxon>Varanoidea</taxon>
        <taxon>Varanidae</taxon>
        <taxon>Varanus</taxon>
    </lineage>
</organism>
<keyword evidence="12" id="KW-1185">Reference proteome</keyword>
<dbReference type="GO" id="GO:0005829">
    <property type="term" value="C:cytosol"/>
    <property type="evidence" value="ECO:0007669"/>
    <property type="project" value="GOC"/>
</dbReference>
<evidence type="ECO:0000256" key="1">
    <source>
        <dbReference type="ARBA" id="ARBA00004146"/>
    </source>
</evidence>
<dbReference type="PANTHER" id="PTHR21669:SF38">
    <property type="entry name" value="WASH COMPLEX SUBUNIT 2A-RELATED"/>
    <property type="match status" value="1"/>
</dbReference>
<proteinExistence type="inferred from homology"/>
<dbReference type="GO" id="GO:0071203">
    <property type="term" value="C:WASH complex"/>
    <property type="evidence" value="ECO:0007669"/>
    <property type="project" value="TreeGrafter"/>
</dbReference>
<dbReference type="GO" id="GO:0036010">
    <property type="term" value="P:protein localization to endosome"/>
    <property type="evidence" value="ECO:0007669"/>
    <property type="project" value="TreeGrafter"/>
</dbReference>
<name>A0A8D2J0M8_VARKO</name>
<feature type="region of interest" description="Disordered" evidence="9">
    <location>
        <begin position="960"/>
        <end position="1030"/>
    </location>
</feature>
<evidence type="ECO:0000256" key="7">
    <source>
        <dbReference type="ARBA" id="ARBA00023136"/>
    </source>
</evidence>
<feature type="region of interest" description="Disordered" evidence="9">
    <location>
        <begin position="132"/>
        <end position="209"/>
    </location>
</feature>
<keyword evidence="3" id="KW-0813">Transport</keyword>
<keyword evidence="7" id="KW-0472">Membrane</keyword>
<evidence type="ECO:0000256" key="6">
    <source>
        <dbReference type="ARBA" id="ARBA00022753"/>
    </source>
</evidence>
<feature type="region of interest" description="Disordered" evidence="9">
    <location>
        <begin position="519"/>
        <end position="545"/>
    </location>
</feature>
<feature type="region of interest" description="Disordered" evidence="9">
    <location>
        <begin position="234"/>
        <end position="273"/>
    </location>
</feature>
<evidence type="ECO:0000313" key="12">
    <source>
        <dbReference type="Proteomes" id="UP000694545"/>
    </source>
</evidence>
<feature type="compositionally biased region" description="Basic and acidic residues" evidence="9">
    <location>
        <begin position="410"/>
        <end position="432"/>
    </location>
</feature>
<dbReference type="AlphaFoldDB" id="A0A8D2J0M8"/>
<feature type="compositionally biased region" description="Acidic residues" evidence="9">
    <location>
        <begin position="177"/>
        <end position="198"/>
    </location>
</feature>
<feature type="compositionally biased region" description="Basic and acidic residues" evidence="9">
    <location>
        <begin position="682"/>
        <end position="691"/>
    </location>
</feature>
<keyword evidence="5" id="KW-0597">Phosphoprotein</keyword>
<dbReference type="Ensembl" id="ENSVKKT00000006798.1">
    <property type="protein sequence ID" value="ENSVKKP00000006621.1"/>
    <property type="gene ID" value="ENSVKKG00000004793.1"/>
</dbReference>